<keyword evidence="3 7" id="KW-0479">Metal-binding</keyword>
<feature type="binding site" evidence="7">
    <location>
        <position position="572"/>
    </location>
    <ligand>
        <name>Zn(2+)</name>
        <dbReference type="ChEBI" id="CHEBI:29105"/>
        <label>1</label>
    </ligand>
</feature>
<dbReference type="PhylomeDB" id="A0A060TH11"/>
<evidence type="ECO:0000256" key="2">
    <source>
        <dbReference type="ARBA" id="ARBA00022670"/>
    </source>
</evidence>
<evidence type="ECO:0000256" key="4">
    <source>
        <dbReference type="ARBA" id="ARBA00022801"/>
    </source>
</evidence>
<dbReference type="Gene3D" id="1.10.150.900">
    <property type="match status" value="1"/>
</dbReference>
<feature type="binding site" evidence="7">
    <location>
        <position position="257"/>
    </location>
    <ligand>
        <name>Zn(2+)</name>
        <dbReference type="ChEBI" id="CHEBI:29105"/>
        <label>1</label>
    </ligand>
</feature>
<feature type="active site" description="Proton acceptor" evidence="6">
    <location>
        <position position="256"/>
    </location>
</feature>
<keyword evidence="8" id="KW-1133">Transmembrane helix</keyword>
<dbReference type="PANTHER" id="PTHR45962">
    <property type="entry name" value="N-FATTY-ACYL-AMINO ACID SYNTHASE/HYDROLASE PM20D1"/>
    <property type="match status" value="1"/>
</dbReference>
<evidence type="ECO:0000256" key="3">
    <source>
        <dbReference type="ARBA" id="ARBA00022723"/>
    </source>
</evidence>
<keyword evidence="4" id="KW-0378">Hydrolase</keyword>
<keyword evidence="8" id="KW-0812">Transmembrane</keyword>
<feature type="binding site" evidence="7">
    <location>
        <position position="285"/>
    </location>
    <ligand>
        <name>Zn(2+)</name>
        <dbReference type="ChEBI" id="CHEBI:29105"/>
        <label>2</label>
    </ligand>
</feature>
<proteinExistence type="inferred from homology"/>
<dbReference type="GO" id="GO:0004181">
    <property type="term" value="F:metallocarboxypeptidase activity"/>
    <property type="evidence" value="ECO:0007669"/>
    <property type="project" value="InterPro"/>
</dbReference>
<dbReference type="InterPro" id="IPR047177">
    <property type="entry name" value="Pept_M20A"/>
</dbReference>
<keyword evidence="2" id="KW-0645">Protease</keyword>
<protein>
    <submittedName>
        <fullName evidence="9">ARAD1D27412p</fullName>
    </submittedName>
</protein>
<dbReference type="AlphaFoldDB" id="A0A060TH11"/>
<sequence>MCPFKMSPSEKSEAILPQYGQPVPVQATKKNNVLKGPVKFLSLLALAAVVCVVGIPNAPNLFGSSLLDSTHFDLKGSPSGSSSGSCVNAPKLVPADSDLELFKTPEFRNKSLERFSGAIRIPTESIESYGPPEEDPRWEVFNDLEAYLEEAFPLVHKHLKKEVVHKHGLLYTWEQDTDLKPIILMAHQDVVPVLPETVSQWKYPAYDAHFDGKVLWGRGTGDDKHMLIAILEAIETMLEKGLKPRRSVVLSFGYDEESSGKYGAGHLANFLEDRYGPDSFEAIVDEGGMGIFHVRGTDLATISVGEKGRFVGNITVYTPGGHGSIPPDHTGIGIAADLVTVIESTPHEAQLTLANPFTTQIHCVAEHSETMDEHTRRLLLATGHCPRASQKVVDWLSEYPLLRYNMQTSQAVNIFHAGLKVNALPEKVSIEIDQRVSVDTSVAGAEKKLLKNIMAIAEKYDLGLVSGGKTVRKGASEDKYIVYEREEALEPAPVSPIDSDAWKVLAGTVRHVYEDFGGDLLDLETMKYHEPKNVVVSPGLMTGNTDTRYYWNLSRNIFRFTPLRVEDDPQVHTVNEHISLDGHIEGVVVFYQYLQNI</sequence>
<evidence type="ECO:0000313" key="9">
    <source>
        <dbReference type="EMBL" id="CDP38117.1"/>
    </source>
</evidence>
<dbReference type="Pfam" id="PF01546">
    <property type="entry name" value="Peptidase_M20"/>
    <property type="match status" value="1"/>
</dbReference>
<dbReference type="FunFam" id="3.40.630.10:FF:000027">
    <property type="entry name" value="N-fatty-acyl-amino acid synthase/hydrolase PM20D1"/>
    <property type="match status" value="1"/>
</dbReference>
<dbReference type="GO" id="GO:0051603">
    <property type="term" value="P:proteolysis involved in protein catabolic process"/>
    <property type="evidence" value="ECO:0007669"/>
    <property type="project" value="TreeGrafter"/>
</dbReference>
<reference evidence="9" key="1">
    <citation type="submission" date="2014-02" db="EMBL/GenBank/DDBJ databases">
        <authorList>
            <person name="Genoscope - CEA"/>
        </authorList>
    </citation>
    <scope>NUCLEOTIDE SEQUENCE</scope>
    <source>
        <strain evidence="9">LS3</strain>
    </source>
</reference>
<dbReference type="GO" id="GO:0046872">
    <property type="term" value="F:metal ion binding"/>
    <property type="evidence" value="ECO:0007669"/>
    <property type="project" value="UniProtKB-KW"/>
</dbReference>
<dbReference type="InterPro" id="IPR017141">
    <property type="entry name" value="Pept_M20_carboxypep"/>
</dbReference>
<dbReference type="CDD" id="cd05674">
    <property type="entry name" value="M20_yscS"/>
    <property type="match status" value="1"/>
</dbReference>
<reference evidence="9" key="2">
    <citation type="submission" date="2014-06" db="EMBL/GenBank/DDBJ databases">
        <title>The complete genome of Blastobotrys (Arxula) adeninivorans LS3 - a yeast of biotechnological interest.</title>
        <authorList>
            <person name="Kunze G."/>
            <person name="Gaillardin C."/>
            <person name="Czernicka M."/>
            <person name="Durrens P."/>
            <person name="Martin T."/>
            <person name="Boer E."/>
            <person name="Gabaldon T."/>
            <person name="Cruz J."/>
            <person name="Talla E."/>
            <person name="Marck C."/>
            <person name="Goffeau A."/>
            <person name="Barbe V."/>
            <person name="Baret P."/>
            <person name="Baronian K."/>
            <person name="Beier S."/>
            <person name="Bleykasten C."/>
            <person name="Bode R."/>
            <person name="Casaregola S."/>
            <person name="Despons L."/>
            <person name="Fairhead C."/>
            <person name="Giersberg M."/>
            <person name="Gierski P."/>
            <person name="Hahnel U."/>
            <person name="Hartmann A."/>
            <person name="Jankowska D."/>
            <person name="Jubin C."/>
            <person name="Jung P."/>
            <person name="Lafontaine I."/>
            <person name="Leh-Louis V."/>
            <person name="Lemaire M."/>
            <person name="Marcet-Houben M."/>
            <person name="Mascher M."/>
            <person name="Morel G."/>
            <person name="Richard G.-F."/>
            <person name="Riechen J."/>
            <person name="Sacerdot C."/>
            <person name="Sarkar A."/>
            <person name="Savel G."/>
            <person name="Schacherer J."/>
            <person name="Sherman D."/>
            <person name="Straub M.-L."/>
            <person name="Stein N."/>
            <person name="Thierry A."/>
            <person name="Trautwein-Schult A."/>
            <person name="Westhof E."/>
            <person name="Worch S."/>
            <person name="Dujon B."/>
            <person name="Souciet J.-L."/>
            <person name="Wincker P."/>
            <person name="Scholz U."/>
            <person name="Neuveglise N."/>
        </authorList>
    </citation>
    <scope>NUCLEOTIDE SEQUENCE</scope>
    <source>
        <strain evidence="9">LS3</strain>
    </source>
</reference>
<dbReference type="PIRSF" id="PIRSF037217">
    <property type="entry name" value="Carboxypeptidase_S"/>
    <property type="match status" value="1"/>
</dbReference>
<organism evidence="9">
    <name type="scientific">Blastobotrys adeninivorans</name>
    <name type="common">Yeast</name>
    <name type="synonym">Arxula adeninivorans</name>
    <dbReference type="NCBI Taxonomy" id="409370"/>
    <lineage>
        <taxon>Eukaryota</taxon>
        <taxon>Fungi</taxon>
        <taxon>Dikarya</taxon>
        <taxon>Ascomycota</taxon>
        <taxon>Saccharomycotina</taxon>
        <taxon>Dipodascomycetes</taxon>
        <taxon>Dipodascales</taxon>
        <taxon>Trichomonascaceae</taxon>
        <taxon>Blastobotrys</taxon>
    </lineage>
</organism>
<evidence type="ECO:0000256" key="6">
    <source>
        <dbReference type="PIRSR" id="PIRSR037217-1"/>
    </source>
</evidence>
<keyword evidence="8" id="KW-0472">Membrane</keyword>
<evidence type="ECO:0000256" key="7">
    <source>
        <dbReference type="PIRSR" id="PIRSR037217-2"/>
    </source>
</evidence>
<dbReference type="InterPro" id="IPR002933">
    <property type="entry name" value="Peptidase_M20"/>
</dbReference>
<name>A0A060TH11_BLAAD</name>
<accession>A0A060TH11</accession>
<keyword evidence="5 7" id="KW-0862">Zinc</keyword>
<evidence type="ECO:0000256" key="8">
    <source>
        <dbReference type="SAM" id="Phobius"/>
    </source>
</evidence>
<evidence type="ECO:0000256" key="5">
    <source>
        <dbReference type="ARBA" id="ARBA00022833"/>
    </source>
</evidence>
<dbReference type="SUPFAM" id="SSF53187">
    <property type="entry name" value="Zn-dependent exopeptidases"/>
    <property type="match status" value="1"/>
</dbReference>
<dbReference type="Gene3D" id="3.40.630.10">
    <property type="entry name" value="Zn peptidases"/>
    <property type="match status" value="1"/>
</dbReference>
<gene>
    <name evidence="9" type="ORF">GNLVRS02_ARAD1D27412g</name>
</gene>
<dbReference type="PANTHER" id="PTHR45962:SF1">
    <property type="entry name" value="N-FATTY-ACYL-AMINO ACID SYNTHASE_HYDROLASE PM20D1"/>
    <property type="match status" value="1"/>
</dbReference>
<dbReference type="GO" id="GO:0000328">
    <property type="term" value="C:fungal-type vacuole lumen"/>
    <property type="evidence" value="ECO:0007669"/>
    <property type="project" value="TreeGrafter"/>
</dbReference>
<dbReference type="SUPFAM" id="SSF55031">
    <property type="entry name" value="Bacterial exopeptidase dimerisation domain"/>
    <property type="match status" value="1"/>
</dbReference>
<evidence type="ECO:0000256" key="1">
    <source>
        <dbReference type="ARBA" id="ARBA00006247"/>
    </source>
</evidence>
<feature type="transmembrane region" description="Helical" evidence="8">
    <location>
        <begin position="38"/>
        <end position="56"/>
    </location>
</feature>
<feature type="binding site" evidence="7">
    <location>
        <position position="222"/>
    </location>
    <ligand>
        <name>Zn(2+)</name>
        <dbReference type="ChEBI" id="CHEBI:29105"/>
        <label>1</label>
    </ligand>
</feature>
<dbReference type="EMBL" id="HG937694">
    <property type="protein sequence ID" value="CDP38117.1"/>
    <property type="molecule type" value="Genomic_DNA"/>
</dbReference>
<dbReference type="Gene3D" id="3.30.70.360">
    <property type="match status" value="1"/>
</dbReference>
<comment type="similarity">
    <text evidence="1">Belongs to the peptidase M20A family.</text>
</comment>
<feature type="binding site" evidence="7">
    <location>
        <position position="187"/>
    </location>
    <ligand>
        <name>Zn(2+)</name>
        <dbReference type="ChEBI" id="CHEBI:29105"/>
        <label>2</label>
    </ligand>
</feature>
<feature type="binding site" evidence="7">
    <location>
        <position position="222"/>
    </location>
    <ligand>
        <name>Zn(2+)</name>
        <dbReference type="ChEBI" id="CHEBI:29105"/>
        <label>2</label>
    </ligand>
</feature>
<dbReference type="InterPro" id="IPR036264">
    <property type="entry name" value="Bact_exopeptidase_dim_dom"/>
</dbReference>
<feature type="active site" evidence="6">
    <location>
        <position position="189"/>
    </location>
</feature>